<dbReference type="Proteomes" id="UP001141327">
    <property type="component" value="Unassembled WGS sequence"/>
</dbReference>
<dbReference type="EMBL" id="JAPMOS010000031">
    <property type="protein sequence ID" value="KAJ4458330.1"/>
    <property type="molecule type" value="Genomic_DNA"/>
</dbReference>
<keyword evidence="1" id="KW-0732">Signal</keyword>
<keyword evidence="4" id="KW-1185">Reference proteome</keyword>
<dbReference type="EMBL" id="JAPMOS010000412">
    <property type="protein sequence ID" value="KAJ4452703.1"/>
    <property type="molecule type" value="Genomic_DNA"/>
</dbReference>
<gene>
    <name evidence="2" type="ORF">PAPYR_13061</name>
    <name evidence="3" type="ORF">PAPYR_6017</name>
</gene>
<feature type="chain" id="PRO_5045031119" evidence="1">
    <location>
        <begin position="22"/>
        <end position="97"/>
    </location>
</feature>
<proteinExistence type="predicted"/>
<name>A0ABQ8ULG6_9EUKA</name>
<evidence type="ECO:0000256" key="1">
    <source>
        <dbReference type="SAM" id="SignalP"/>
    </source>
</evidence>
<accession>A0ABQ8ULG6</accession>
<sequence>MGHRYLAAQCCSLLLFEPCNLQQCYLTVDVTPFPIENPAQNPALYWSGFYHLFGLKYEMICSSTTGECLRVRGPFFGSRADITIFRLDPPALVEKRG</sequence>
<organism evidence="3 4">
    <name type="scientific">Paratrimastix pyriformis</name>
    <dbReference type="NCBI Taxonomy" id="342808"/>
    <lineage>
        <taxon>Eukaryota</taxon>
        <taxon>Metamonada</taxon>
        <taxon>Preaxostyla</taxon>
        <taxon>Paratrimastigidae</taxon>
        <taxon>Paratrimastix</taxon>
    </lineage>
</organism>
<evidence type="ECO:0000313" key="2">
    <source>
        <dbReference type="EMBL" id="KAJ4452703.1"/>
    </source>
</evidence>
<evidence type="ECO:0000313" key="4">
    <source>
        <dbReference type="Proteomes" id="UP001141327"/>
    </source>
</evidence>
<protein>
    <submittedName>
        <fullName evidence="3">Uncharacterized protein</fullName>
    </submittedName>
</protein>
<feature type="signal peptide" evidence="1">
    <location>
        <begin position="1"/>
        <end position="21"/>
    </location>
</feature>
<reference evidence="3" key="1">
    <citation type="journal article" date="2022" name="bioRxiv">
        <title>Genomics of Preaxostyla Flagellates Illuminates Evolutionary Transitions and the Path Towards Mitochondrial Loss.</title>
        <authorList>
            <person name="Novak L.V.F."/>
            <person name="Treitli S.C."/>
            <person name="Pyrih J."/>
            <person name="Halakuc P."/>
            <person name="Pipaliya S.V."/>
            <person name="Vacek V."/>
            <person name="Brzon O."/>
            <person name="Soukal P."/>
            <person name="Eme L."/>
            <person name="Dacks J.B."/>
            <person name="Karnkowska A."/>
            <person name="Elias M."/>
            <person name="Hampl V."/>
        </authorList>
    </citation>
    <scope>NUCLEOTIDE SEQUENCE</scope>
    <source>
        <strain evidence="3">RCP-MX</strain>
    </source>
</reference>
<evidence type="ECO:0000313" key="3">
    <source>
        <dbReference type="EMBL" id="KAJ4458330.1"/>
    </source>
</evidence>
<comment type="caution">
    <text evidence="3">The sequence shown here is derived from an EMBL/GenBank/DDBJ whole genome shotgun (WGS) entry which is preliminary data.</text>
</comment>